<gene>
    <name evidence="1" type="ORF">BD31_I0238</name>
</gene>
<evidence type="ECO:0000313" key="1">
    <source>
        <dbReference type="EMBL" id="EIJ66808.1"/>
    </source>
</evidence>
<dbReference type="Proteomes" id="UP000003423">
    <property type="component" value="Unassembled WGS sequence"/>
</dbReference>
<dbReference type="PATRIC" id="fig|859350.6.peg.189"/>
<keyword evidence="2" id="KW-1185">Reference proteome</keyword>
<accession>I3D515</accession>
<sequence length="264" mass="31546">MSDNIDQFRMWERFYGKNLAKILVPNCPECTSREKKKIEAKYEADFAEEERSRDALFKLFDEIDIPMKMDEKNRRHFICKRCGLYATREEISDIKFKLNQRERTRDDKHDDYLEWWSKSKKKKQRIRGIYSMVKKKEDDIPDWVTDEIQNAKFNKPEEMVKTGYILEIYESDNKIDTQLYEPVEDGRHIVTMDLSKKIKIGDLEKGVVYEFTFDQHKAPLSKKVSEFLEKEKEIDMNAIYQFELKSLELLDVGSSESADEDLDE</sequence>
<comment type="caution">
    <text evidence="1">The sequence shown here is derived from an EMBL/GenBank/DDBJ whole genome shotgun (WGS) entry which is preliminary data.</text>
</comment>
<evidence type="ECO:0000313" key="2">
    <source>
        <dbReference type="Proteomes" id="UP000003423"/>
    </source>
</evidence>
<protein>
    <submittedName>
        <fullName evidence="1">Uncharacterized protein</fullName>
    </submittedName>
</protein>
<proteinExistence type="predicted"/>
<reference evidence="1 2" key="1">
    <citation type="journal article" date="2012" name="J. Bacteriol.">
        <title>Genome sequence of "Candidatus Nitrosopumilus salaria" BD31, an ammonia-oxidizing archaeon from the San Francisco Bay estuary.</title>
        <authorList>
            <person name="Mosier A.C."/>
            <person name="Allen E.E."/>
            <person name="Kim M."/>
            <person name="Ferriera S."/>
            <person name="Francis C.A."/>
        </authorList>
    </citation>
    <scope>NUCLEOTIDE SEQUENCE [LARGE SCALE GENOMIC DNA]</scope>
    <source>
        <strain evidence="1 2">BD31</strain>
    </source>
</reference>
<name>I3D515_9ARCH</name>
<dbReference type="EMBL" id="AEXL02000023">
    <property type="protein sequence ID" value="EIJ66808.1"/>
    <property type="molecule type" value="Genomic_DNA"/>
</dbReference>
<organism evidence="1 2">
    <name type="scientific">Candidatus Nitrosopumilus salarius BD31</name>
    <dbReference type="NCBI Taxonomy" id="859350"/>
    <lineage>
        <taxon>Archaea</taxon>
        <taxon>Nitrososphaerota</taxon>
        <taxon>Nitrososphaeria</taxon>
        <taxon>Nitrosopumilales</taxon>
        <taxon>Nitrosopumilaceae</taxon>
        <taxon>Nitrosopumilus</taxon>
    </lineage>
</organism>
<dbReference type="AlphaFoldDB" id="I3D515"/>